<protein>
    <submittedName>
        <fullName evidence="3">ATPase (AAA+ superfamily)-like protein</fullName>
    </submittedName>
</protein>
<proteinExistence type="predicted"/>
<accession>A2SSP8</accession>
<dbReference type="HOGENOM" id="CLU_047370_0_0_2"/>
<feature type="domain" description="DUF4143" evidence="2">
    <location>
        <begin position="223"/>
        <end position="386"/>
    </location>
</feature>
<dbReference type="RefSeq" id="WP_011833557.1">
    <property type="nucleotide sequence ID" value="NC_008942.1"/>
</dbReference>
<dbReference type="Proteomes" id="UP000000365">
    <property type="component" value="Chromosome"/>
</dbReference>
<dbReference type="Pfam" id="PF13173">
    <property type="entry name" value="AAA_14"/>
    <property type="match status" value="1"/>
</dbReference>
<dbReference type="InterPro" id="IPR025420">
    <property type="entry name" value="DUF4143"/>
</dbReference>
<dbReference type="PANTHER" id="PTHR33295:SF7">
    <property type="entry name" value="ATPASE"/>
    <property type="match status" value="1"/>
</dbReference>
<dbReference type="SUPFAM" id="SSF52540">
    <property type="entry name" value="P-loop containing nucleoside triphosphate hydrolases"/>
    <property type="match status" value="1"/>
</dbReference>
<organism evidence="3 4">
    <name type="scientific">Methanocorpusculum labreanum (strain ATCC 43576 / DSM 4855 / Z)</name>
    <dbReference type="NCBI Taxonomy" id="410358"/>
    <lineage>
        <taxon>Archaea</taxon>
        <taxon>Methanobacteriati</taxon>
        <taxon>Methanobacteriota</taxon>
        <taxon>Stenosarchaea group</taxon>
        <taxon>Methanomicrobia</taxon>
        <taxon>Methanomicrobiales</taxon>
        <taxon>Methanocorpusculaceae</taxon>
        <taxon>Methanocorpusculum</taxon>
    </lineage>
</organism>
<reference evidence="3 4" key="1">
    <citation type="journal article" date="2009" name="Stand. Genomic Sci.">
        <title>Complete genome sequence of Methanocorpusculum labreanum type strain Z.</title>
        <authorList>
            <person name="Anderson I.J."/>
            <person name="Sieprawska-Lupa M."/>
            <person name="Goltsman E."/>
            <person name="Lapidus A."/>
            <person name="Copeland A."/>
            <person name="Glavina Del Rio T."/>
            <person name="Tice H."/>
            <person name="Dalin E."/>
            <person name="Barry K."/>
            <person name="Pitluck S."/>
            <person name="Hauser L."/>
            <person name="Land M."/>
            <person name="Lucas S."/>
            <person name="Richardson P."/>
            <person name="Whitman W.B."/>
            <person name="Kyrpides N.C."/>
        </authorList>
    </citation>
    <scope>NUCLEOTIDE SEQUENCE [LARGE SCALE GENOMIC DNA]</scope>
    <source>
        <strain evidence="4">ATCC 43576 / DSM 4855 / Z</strain>
    </source>
</reference>
<dbReference type="Gene3D" id="3.40.50.300">
    <property type="entry name" value="P-loop containing nucleotide triphosphate hydrolases"/>
    <property type="match status" value="1"/>
</dbReference>
<gene>
    <name evidence="3" type="ordered locus">Mlab_1185</name>
</gene>
<dbReference type="eggNOG" id="arCOG03167">
    <property type="taxonomic scope" value="Archaea"/>
</dbReference>
<evidence type="ECO:0000313" key="3">
    <source>
        <dbReference type="EMBL" id="ABN07354.1"/>
    </source>
</evidence>
<evidence type="ECO:0000259" key="1">
    <source>
        <dbReference type="Pfam" id="PF13173"/>
    </source>
</evidence>
<dbReference type="AlphaFoldDB" id="A2SSP8"/>
<name>A2SSP8_METLZ</name>
<dbReference type="InterPro" id="IPR027417">
    <property type="entry name" value="P-loop_NTPase"/>
</dbReference>
<evidence type="ECO:0000259" key="2">
    <source>
        <dbReference type="Pfam" id="PF13635"/>
    </source>
</evidence>
<sequence length="445" mass="51003">MYRTAIEELRKWKSSEYRKPLIVNGVRQVGKTWLLKEFGRQNYQNTVYVNFEENPEYKSFFDTTKDIERILPNLAVAKKQTIQPGNTLIIFDEIQECPDALNSLKYFYENGPEYHIVCAGSLLGVALSRPTSFPVGKVEFFTLRPMTFSEFLIAVGDENLASYLDGIREIEPIPEAFFGPLCEKLKMYYIIGGMPEAVYAWTKEHDINQVRKIQQNILNAYTRDFAKHIQPLSDVPKVMYIWESIPSQLAKENRKFLYNVVKEGARAREYENALQWLCDANLLRKVYRLRSPELPISSQKDLSAFKIYLADVGLLGCMSVLDPSVIAEGDEVFSTFKGALAENYVLEAIIGQFDGSPGYMSSLNPKFEIDFIVQRKNLIIPIEVKSDRNVTGKSLKKYKELYGDSVKVRVRYSLLNLKLDDDVLNIPLFMADHSARLVDLVLGKE</sequence>
<feature type="domain" description="AAA" evidence="1">
    <location>
        <begin position="18"/>
        <end position="152"/>
    </location>
</feature>
<dbReference type="InterPro" id="IPR041682">
    <property type="entry name" value="AAA_14"/>
</dbReference>
<dbReference type="KEGG" id="mla:Mlab_1185"/>
<dbReference type="PANTHER" id="PTHR33295">
    <property type="entry name" value="ATPASE"/>
    <property type="match status" value="1"/>
</dbReference>
<evidence type="ECO:0000313" key="4">
    <source>
        <dbReference type="Proteomes" id="UP000000365"/>
    </source>
</evidence>
<keyword evidence="4" id="KW-1185">Reference proteome</keyword>
<dbReference type="OrthoDB" id="371918at2157"/>
<dbReference type="Pfam" id="PF13635">
    <property type="entry name" value="DUF4143"/>
    <property type="match status" value="1"/>
</dbReference>
<dbReference type="GeneID" id="4794847"/>
<dbReference type="EMBL" id="CP000559">
    <property type="protein sequence ID" value="ABN07354.1"/>
    <property type="molecule type" value="Genomic_DNA"/>
</dbReference>